<dbReference type="InterPro" id="IPR045518">
    <property type="entry name" value="2EXR"/>
</dbReference>
<protein>
    <recommendedName>
        <fullName evidence="2">2EXR domain-containing protein</fullName>
    </recommendedName>
</protein>
<feature type="region of interest" description="Disordered" evidence="1">
    <location>
        <begin position="19"/>
        <end position="43"/>
    </location>
</feature>
<keyword evidence="4" id="KW-1185">Reference proteome</keyword>
<dbReference type="Proteomes" id="UP001338125">
    <property type="component" value="Unassembled WGS sequence"/>
</dbReference>
<feature type="compositionally biased region" description="Basic and acidic residues" evidence="1">
    <location>
        <begin position="27"/>
        <end position="43"/>
    </location>
</feature>
<evidence type="ECO:0000256" key="1">
    <source>
        <dbReference type="SAM" id="MobiDB-lite"/>
    </source>
</evidence>
<accession>A0ABR0SBP3</accession>
<dbReference type="PANTHER" id="PTHR35910">
    <property type="entry name" value="2EXR DOMAIN-CONTAINING PROTEIN"/>
    <property type="match status" value="1"/>
</dbReference>
<evidence type="ECO:0000313" key="4">
    <source>
        <dbReference type="Proteomes" id="UP001338125"/>
    </source>
</evidence>
<name>A0ABR0SBP3_9HYPO</name>
<evidence type="ECO:0000313" key="3">
    <source>
        <dbReference type="EMBL" id="KAK5989076.1"/>
    </source>
</evidence>
<feature type="domain" description="2EXR" evidence="2">
    <location>
        <begin position="44"/>
        <end position="143"/>
    </location>
</feature>
<sequence length="267" mass="29438">MAIQPPVSARCFGESLKKPKTASSSVTKDRTIDKSSKKSKSDSFRSFSKLPAELRLKIWNLSHPGPRLVSIQCGSNISSISDSAKPQASSRAAPNGCTSSTTIPNTLHACAESRREALKHYRPAFGFARGPGHVLFSHDNDIMYFGPRDGYMAAHSQFGTCMALCDPAELARVRRLAINDALFWIDGTYRSMTAASMTTDVLKQIAQRMPGLRELIFVPREEDESSDPALVQDRIMQQIQTAMLTVCEQFPSWSPPPWHIVPLSALP</sequence>
<reference evidence="3 4" key="1">
    <citation type="submission" date="2024-01" db="EMBL/GenBank/DDBJ databases">
        <title>Complete genome of Cladobotryum mycophilum ATHUM6906.</title>
        <authorList>
            <person name="Christinaki A.C."/>
            <person name="Myridakis A.I."/>
            <person name="Kouvelis V.N."/>
        </authorList>
    </citation>
    <scope>NUCLEOTIDE SEQUENCE [LARGE SCALE GENOMIC DNA]</scope>
    <source>
        <strain evidence="3 4">ATHUM6906</strain>
    </source>
</reference>
<dbReference type="Pfam" id="PF20150">
    <property type="entry name" value="2EXR"/>
    <property type="match status" value="1"/>
</dbReference>
<dbReference type="PANTHER" id="PTHR35910:SF6">
    <property type="entry name" value="2EXR DOMAIN-CONTAINING PROTEIN"/>
    <property type="match status" value="1"/>
</dbReference>
<dbReference type="EMBL" id="JAVFKD010000015">
    <property type="protein sequence ID" value="KAK5989076.1"/>
    <property type="molecule type" value="Genomic_DNA"/>
</dbReference>
<gene>
    <name evidence="3" type="ORF">PT974_10574</name>
</gene>
<comment type="caution">
    <text evidence="3">The sequence shown here is derived from an EMBL/GenBank/DDBJ whole genome shotgun (WGS) entry which is preliminary data.</text>
</comment>
<proteinExistence type="predicted"/>
<organism evidence="3 4">
    <name type="scientific">Cladobotryum mycophilum</name>
    <dbReference type="NCBI Taxonomy" id="491253"/>
    <lineage>
        <taxon>Eukaryota</taxon>
        <taxon>Fungi</taxon>
        <taxon>Dikarya</taxon>
        <taxon>Ascomycota</taxon>
        <taxon>Pezizomycotina</taxon>
        <taxon>Sordariomycetes</taxon>
        <taxon>Hypocreomycetidae</taxon>
        <taxon>Hypocreales</taxon>
        <taxon>Hypocreaceae</taxon>
        <taxon>Cladobotryum</taxon>
    </lineage>
</organism>
<evidence type="ECO:0000259" key="2">
    <source>
        <dbReference type="Pfam" id="PF20150"/>
    </source>
</evidence>